<dbReference type="EMBL" id="CABITT030000008">
    <property type="protein sequence ID" value="VVB15911.1"/>
    <property type="molecule type" value="Genomic_DNA"/>
</dbReference>
<reference evidence="1" key="1">
    <citation type="submission" date="2019-07" db="EMBL/GenBank/DDBJ databases">
        <authorList>
            <person name="Dittberner H."/>
        </authorList>
    </citation>
    <scope>NUCLEOTIDE SEQUENCE [LARGE SCALE GENOMIC DNA]</scope>
</reference>
<evidence type="ECO:0000313" key="2">
    <source>
        <dbReference type="Proteomes" id="UP000489600"/>
    </source>
</evidence>
<organism evidence="1 2">
    <name type="scientific">Arabis nemorensis</name>
    <dbReference type="NCBI Taxonomy" id="586526"/>
    <lineage>
        <taxon>Eukaryota</taxon>
        <taxon>Viridiplantae</taxon>
        <taxon>Streptophyta</taxon>
        <taxon>Embryophyta</taxon>
        <taxon>Tracheophyta</taxon>
        <taxon>Spermatophyta</taxon>
        <taxon>Magnoliopsida</taxon>
        <taxon>eudicotyledons</taxon>
        <taxon>Gunneridae</taxon>
        <taxon>Pentapetalae</taxon>
        <taxon>rosids</taxon>
        <taxon>malvids</taxon>
        <taxon>Brassicales</taxon>
        <taxon>Brassicaceae</taxon>
        <taxon>Arabideae</taxon>
        <taxon>Arabis</taxon>
    </lineage>
</organism>
<proteinExistence type="predicted"/>
<keyword evidence="2" id="KW-1185">Reference proteome</keyword>
<dbReference type="AlphaFoldDB" id="A0A565CQP7"/>
<gene>
    <name evidence="1" type="ORF">ANE_LOCUS26355</name>
</gene>
<dbReference type="Proteomes" id="UP000489600">
    <property type="component" value="Unassembled WGS sequence"/>
</dbReference>
<accession>A0A565CQP7</accession>
<comment type="caution">
    <text evidence="1">The sequence shown here is derived from an EMBL/GenBank/DDBJ whole genome shotgun (WGS) entry which is preliminary data.</text>
</comment>
<evidence type="ECO:0000313" key="1">
    <source>
        <dbReference type="EMBL" id="VVB15911.1"/>
    </source>
</evidence>
<sequence>MRRFSLSPVRGMASTSRAATDEAIARLKSVLKNGPYEMDVYRLRTQGKRDIEQGEAKIQESEKILNEAADTSCDTKLEEAEKVRQEGVKMIDEGNKKITKATEYDDLIKKARHYASTGELI</sequence>
<name>A0A565CQP7_9BRAS</name>
<protein>
    <submittedName>
        <fullName evidence="1">Uncharacterized protein</fullName>
    </submittedName>
</protein>